<comment type="caution">
    <text evidence="1">The sequence shown here is derived from an EMBL/GenBank/DDBJ whole genome shotgun (WGS) entry which is preliminary data.</text>
</comment>
<dbReference type="GO" id="GO:0003676">
    <property type="term" value="F:nucleic acid binding"/>
    <property type="evidence" value="ECO:0007669"/>
    <property type="project" value="InterPro"/>
</dbReference>
<reference evidence="1" key="1">
    <citation type="submission" date="2020-08" db="EMBL/GenBank/DDBJ databases">
        <title>Multicomponent nature underlies the extraordinary mechanical properties of spider dragline silk.</title>
        <authorList>
            <person name="Kono N."/>
            <person name="Nakamura H."/>
            <person name="Mori M."/>
            <person name="Yoshida Y."/>
            <person name="Ohtoshi R."/>
            <person name="Malay A.D."/>
            <person name="Moran D.A.P."/>
            <person name="Tomita M."/>
            <person name="Numata K."/>
            <person name="Arakawa K."/>
        </authorList>
    </citation>
    <scope>NUCLEOTIDE SEQUENCE</scope>
</reference>
<dbReference type="EMBL" id="BMAW01022495">
    <property type="protein sequence ID" value="GFT78071.1"/>
    <property type="molecule type" value="Genomic_DNA"/>
</dbReference>
<sequence>MKKDSQLWTRACLSCQWSKVHRHTQSVPGEFKIPPHRCQHLNIDLVGPLQIGKGFKYLVTIKDRLTRWIEAVLLEDQSAESIAKALIKTWFHASEFRVA</sequence>
<dbReference type="OrthoDB" id="422540at2759"/>
<dbReference type="AlphaFoldDB" id="A0A8X6U0S6"/>
<gene>
    <name evidence="1" type="primary">AVEN_126918_1</name>
    <name evidence="1" type="ORF">NPIL_494971</name>
</gene>
<organism evidence="1 2">
    <name type="scientific">Nephila pilipes</name>
    <name type="common">Giant wood spider</name>
    <name type="synonym">Nephila maculata</name>
    <dbReference type="NCBI Taxonomy" id="299642"/>
    <lineage>
        <taxon>Eukaryota</taxon>
        <taxon>Metazoa</taxon>
        <taxon>Ecdysozoa</taxon>
        <taxon>Arthropoda</taxon>
        <taxon>Chelicerata</taxon>
        <taxon>Arachnida</taxon>
        <taxon>Araneae</taxon>
        <taxon>Araneomorphae</taxon>
        <taxon>Entelegynae</taxon>
        <taxon>Araneoidea</taxon>
        <taxon>Nephilidae</taxon>
        <taxon>Nephila</taxon>
    </lineage>
</organism>
<name>A0A8X6U0S6_NEPPI</name>
<evidence type="ECO:0008006" key="3">
    <source>
        <dbReference type="Google" id="ProtNLM"/>
    </source>
</evidence>
<proteinExistence type="predicted"/>
<dbReference type="InterPro" id="IPR036397">
    <property type="entry name" value="RNaseH_sf"/>
</dbReference>
<protein>
    <recommendedName>
        <fullName evidence="3">Integrase catalytic domain-containing protein</fullName>
    </recommendedName>
</protein>
<keyword evidence="2" id="KW-1185">Reference proteome</keyword>
<evidence type="ECO:0000313" key="2">
    <source>
        <dbReference type="Proteomes" id="UP000887013"/>
    </source>
</evidence>
<accession>A0A8X6U0S6</accession>
<dbReference type="Proteomes" id="UP000887013">
    <property type="component" value="Unassembled WGS sequence"/>
</dbReference>
<dbReference type="SUPFAM" id="SSF53098">
    <property type="entry name" value="Ribonuclease H-like"/>
    <property type="match status" value="1"/>
</dbReference>
<evidence type="ECO:0000313" key="1">
    <source>
        <dbReference type="EMBL" id="GFT78071.1"/>
    </source>
</evidence>
<dbReference type="InterPro" id="IPR012337">
    <property type="entry name" value="RNaseH-like_sf"/>
</dbReference>
<dbReference type="Gene3D" id="3.30.420.10">
    <property type="entry name" value="Ribonuclease H-like superfamily/Ribonuclease H"/>
    <property type="match status" value="1"/>
</dbReference>